<dbReference type="InterPro" id="IPR027417">
    <property type="entry name" value="P-loop_NTPase"/>
</dbReference>
<dbReference type="GO" id="GO:0005524">
    <property type="term" value="F:ATP binding"/>
    <property type="evidence" value="ECO:0007669"/>
    <property type="project" value="UniProtKB-KW"/>
</dbReference>
<dbReference type="Pfam" id="PF00072">
    <property type="entry name" value="Response_reg"/>
    <property type="match status" value="1"/>
</dbReference>
<evidence type="ECO:0000256" key="5">
    <source>
        <dbReference type="PROSITE-ProRule" id="PRU00169"/>
    </source>
</evidence>
<dbReference type="PANTHER" id="PTHR32071:SF14">
    <property type="entry name" value="TRANSCRIPTIONAL REGULATORY PROTEIN RTCR"/>
    <property type="match status" value="1"/>
</dbReference>
<evidence type="ECO:0000259" key="7">
    <source>
        <dbReference type="PROSITE" id="PS50045"/>
    </source>
</evidence>
<dbReference type="PROSITE" id="PS50045">
    <property type="entry name" value="SIGMA54_INTERACT_4"/>
    <property type="match status" value="1"/>
</dbReference>
<dbReference type="InterPro" id="IPR011006">
    <property type="entry name" value="CheY-like_superfamily"/>
</dbReference>
<gene>
    <name evidence="9" type="ORF">V5E97_38720</name>
</gene>
<organism evidence="9">
    <name type="scientific">Singulisphaera sp. Ch08</name>
    <dbReference type="NCBI Taxonomy" id="3120278"/>
    <lineage>
        <taxon>Bacteria</taxon>
        <taxon>Pseudomonadati</taxon>
        <taxon>Planctomycetota</taxon>
        <taxon>Planctomycetia</taxon>
        <taxon>Isosphaerales</taxon>
        <taxon>Isosphaeraceae</taxon>
        <taxon>Singulisphaera</taxon>
    </lineage>
</organism>
<name>A0AAU7CGW5_9BACT</name>
<evidence type="ECO:0000256" key="1">
    <source>
        <dbReference type="ARBA" id="ARBA00022741"/>
    </source>
</evidence>
<feature type="compositionally biased region" description="Low complexity" evidence="6">
    <location>
        <begin position="139"/>
        <end position="155"/>
    </location>
</feature>
<dbReference type="SMART" id="SM00382">
    <property type="entry name" value="AAA"/>
    <property type="match status" value="1"/>
</dbReference>
<feature type="region of interest" description="Disordered" evidence="6">
    <location>
        <begin position="139"/>
        <end position="158"/>
    </location>
</feature>
<keyword evidence="4" id="KW-0804">Transcription</keyword>
<dbReference type="PROSITE" id="PS50110">
    <property type="entry name" value="RESPONSE_REGULATORY"/>
    <property type="match status" value="1"/>
</dbReference>
<keyword evidence="3" id="KW-0805">Transcription regulation</keyword>
<keyword evidence="1" id="KW-0547">Nucleotide-binding</keyword>
<dbReference type="AlphaFoldDB" id="A0AAU7CGW5"/>
<dbReference type="PANTHER" id="PTHR32071">
    <property type="entry name" value="TRANSCRIPTIONAL REGULATORY PROTEIN"/>
    <property type="match status" value="1"/>
</dbReference>
<feature type="domain" description="Sigma-54 factor interaction" evidence="7">
    <location>
        <begin position="175"/>
        <end position="405"/>
    </location>
</feature>
<evidence type="ECO:0000259" key="8">
    <source>
        <dbReference type="PROSITE" id="PS50110"/>
    </source>
</evidence>
<keyword evidence="2" id="KW-0067">ATP-binding</keyword>
<protein>
    <submittedName>
        <fullName evidence="9">Sigma-54 dependent transcriptional regulator</fullName>
    </submittedName>
</protein>
<feature type="domain" description="Response regulatory" evidence="8">
    <location>
        <begin position="4"/>
        <end position="118"/>
    </location>
</feature>
<dbReference type="GO" id="GO:0000160">
    <property type="term" value="P:phosphorelay signal transduction system"/>
    <property type="evidence" value="ECO:0007669"/>
    <property type="project" value="InterPro"/>
</dbReference>
<dbReference type="SMART" id="SM00448">
    <property type="entry name" value="REC"/>
    <property type="match status" value="1"/>
</dbReference>
<evidence type="ECO:0000256" key="4">
    <source>
        <dbReference type="ARBA" id="ARBA00023163"/>
    </source>
</evidence>
<dbReference type="Gene3D" id="1.10.10.60">
    <property type="entry name" value="Homeodomain-like"/>
    <property type="match status" value="1"/>
</dbReference>
<dbReference type="Pfam" id="PF00158">
    <property type="entry name" value="Sigma54_activat"/>
    <property type="match status" value="1"/>
</dbReference>
<dbReference type="SUPFAM" id="SSF46689">
    <property type="entry name" value="Homeodomain-like"/>
    <property type="match status" value="1"/>
</dbReference>
<dbReference type="EMBL" id="CP155447">
    <property type="protein sequence ID" value="XBH04187.1"/>
    <property type="molecule type" value="Genomic_DNA"/>
</dbReference>
<dbReference type="CDD" id="cd00009">
    <property type="entry name" value="AAA"/>
    <property type="match status" value="1"/>
</dbReference>
<dbReference type="Gene3D" id="3.40.50.2300">
    <property type="match status" value="1"/>
</dbReference>
<reference evidence="9" key="1">
    <citation type="submission" date="2024-05" db="EMBL/GenBank/DDBJ databases">
        <title>Planctomycetes of the genus Singulisphaera possess chitinolytic capabilities.</title>
        <authorList>
            <person name="Ivanova A."/>
        </authorList>
    </citation>
    <scope>NUCLEOTIDE SEQUENCE</scope>
    <source>
        <strain evidence="9">Ch08T</strain>
    </source>
</reference>
<evidence type="ECO:0000256" key="2">
    <source>
        <dbReference type="ARBA" id="ARBA00022840"/>
    </source>
</evidence>
<dbReference type="Pfam" id="PF02954">
    <property type="entry name" value="HTH_8"/>
    <property type="match status" value="1"/>
</dbReference>
<evidence type="ECO:0000256" key="3">
    <source>
        <dbReference type="ARBA" id="ARBA00023015"/>
    </source>
</evidence>
<dbReference type="Pfam" id="PF25601">
    <property type="entry name" value="AAA_lid_14"/>
    <property type="match status" value="1"/>
</dbReference>
<dbReference type="InterPro" id="IPR002078">
    <property type="entry name" value="Sigma_54_int"/>
</dbReference>
<dbReference type="CDD" id="cd00156">
    <property type="entry name" value="REC"/>
    <property type="match status" value="1"/>
</dbReference>
<dbReference type="GO" id="GO:0006355">
    <property type="term" value="P:regulation of DNA-templated transcription"/>
    <property type="evidence" value="ECO:0007669"/>
    <property type="project" value="InterPro"/>
</dbReference>
<dbReference type="GO" id="GO:0043565">
    <property type="term" value="F:sequence-specific DNA binding"/>
    <property type="evidence" value="ECO:0007669"/>
    <property type="project" value="InterPro"/>
</dbReference>
<dbReference type="Gene3D" id="1.10.8.60">
    <property type="match status" value="1"/>
</dbReference>
<accession>A0AAU7CGW5</accession>
<evidence type="ECO:0000256" key="6">
    <source>
        <dbReference type="SAM" id="MobiDB-lite"/>
    </source>
</evidence>
<dbReference type="InterPro" id="IPR001789">
    <property type="entry name" value="Sig_transdc_resp-reg_receiver"/>
</dbReference>
<sequence length="500" mass="55155">MKTRLLIVHPEPSTLALLSSMLMSMGHEIDEAANDRMAVRLMERGGVDLMIAGVDPSDIEALELLAYMRRKHRQIPVILMFPDSNPERTKEALRLGALAVLKFPVPATELRAAVTQALGPVAAAQASAAVAAAAALPKPAATTPSAPQPTANPQNYSPAPAAYHRAEQLAKDWGIVGNDPSLRQAIELAASIAPMRSPVLIVGEPGTGKSLLARTLHNMGSRGDKPFINFDCTARGETWADHDPMASIPGASNGQGDHEWRSKLAQAQAGTLFLNEVSELPDDLRLQLLRVLQDREFESMNSNHNGQPDVRFLMSTSENLVGLVEQGKFRQDLYHRISVICLKLPPLRHRGTDIEQLAEYFRARFAQEFNKNVVGFTRDALDCLNKYDWPGNVRELEGVIQRGVVLSQGSRITSGHLSPSLGNPRILRPSSMAPRPHHSMSIRPLKEALEEPEKRIIIQALQALNWNRQETARVLDINRTTLYKKMKKYGLLVDGPIWVN</sequence>
<dbReference type="RefSeq" id="WP_406696939.1">
    <property type="nucleotide sequence ID" value="NZ_CP155447.1"/>
</dbReference>
<proteinExistence type="predicted"/>
<dbReference type="InterPro" id="IPR058031">
    <property type="entry name" value="AAA_lid_NorR"/>
</dbReference>
<dbReference type="InterPro" id="IPR009057">
    <property type="entry name" value="Homeodomain-like_sf"/>
</dbReference>
<dbReference type="SUPFAM" id="SSF52172">
    <property type="entry name" value="CheY-like"/>
    <property type="match status" value="1"/>
</dbReference>
<dbReference type="Gene3D" id="3.40.50.300">
    <property type="entry name" value="P-loop containing nucleotide triphosphate hydrolases"/>
    <property type="match status" value="1"/>
</dbReference>
<dbReference type="SUPFAM" id="SSF52540">
    <property type="entry name" value="P-loop containing nucleoside triphosphate hydrolases"/>
    <property type="match status" value="1"/>
</dbReference>
<dbReference type="PRINTS" id="PR01590">
    <property type="entry name" value="HTHFIS"/>
</dbReference>
<dbReference type="InterPro" id="IPR002197">
    <property type="entry name" value="HTH_Fis"/>
</dbReference>
<evidence type="ECO:0000313" key="9">
    <source>
        <dbReference type="EMBL" id="XBH04187.1"/>
    </source>
</evidence>
<comment type="caution">
    <text evidence="5">Lacks conserved residue(s) required for the propagation of feature annotation.</text>
</comment>
<dbReference type="InterPro" id="IPR003593">
    <property type="entry name" value="AAA+_ATPase"/>
</dbReference>